<dbReference type="InterPro" id="IPR049179">
    <property type="entry name" value="T2SSK_SAM-like_2nd"/>
</dbReference>
<name>A0A3A8EX60_9GAMM</name>
<keyword evidence="5 10" id="KW-0997">Cell inner membrane</keyword>
<dbReference type="AlphaFoldDB" id="A0A3A8EX60"/>
<keyword evidence="9 10" id="KW-0472">Membrane</keyword>
<dbReference type="SUPFAM" id="SSF54523">
    <property type="entry name" value="Pili subunits"/>
    <property type="match status" value="1"/>
</dbReference>
<sequence length="319" mass="35325">MHKYARSERGVALLTILVMVALATILAAGIAQQQANTAENTAYLMRQNQSLMYAKSAEAFFAELLKDDAENAGQVDHLQENWAKPMPAFPVEDGFVSGTLEDQSGKFNLNSLINNEGAVNENAKKWFEKILVRAGLPAQLSEAVIDWQDEDDETAGSMGAESSYYRGLQNSAVPPNTKFHDVDELKAVRGFENGKDKLIAPYVSALNSRDAKVNINTASPFLLASIDESLDINSVKQALEQKQAKLEYFESVNDLWALSPFSEAAAEKRDAVNDFLGVQSAQFKAKIHVELGGRKRQFSSEMVRKEKTVYVAYRSMKPF</sequence>
<dbReference type="NCBIfam" id="NF037980">
    <property type="entry name" value="T2SS_GspK"/>
    <property type="match status" value="1"/>
</dbReference>
<dbReference type="Gene3D" id="1.10.40.60">
    <property type="entry name" value="EpsJ-like"/>
    <property type="match status" value="2"/>
</dbReference>
<dbReference type="Pfam" id="PF03934">
    <property type="entry name" value="T2SSK"/>
    <property type="match status" value="1"/>
</dbReference>
<comment type="similarity">
    <text evidence="2 10">Belongs to the GSP K family.</text>
</comment>
<evidence type="ECO:0000313" key="14">
    <source>
        <dbReference type="Proteomes" id="UP000282388"/>
    </source>
</evidence>
<dbReference type="Gene3D" id="3.30.1300.30">
    <property type="entry name" value="GSPII I/J protein-like"/>
    <property type="match status" value="1"/>
</dbReference>
<proteinExistence type="inferred from homology"/>
<evidence type="ECO:0000256" key="6">
    <source>
        <dbReference type="ARBA" id="ARBA00022692"/>
    </source>
</evidence>
<feature type="domain" description="T2SS protein K first SAM-like" evidence="12">
    <location>
        <begin position="105"/>
        <end position="207"/>
    </location>
</feature>
<evidence type="ECO:0000256" key="5">
    <source>
        <dbReference type="ARBA" id="ARBA00022519"/>
    </source>
</evidence>
<comment type="caution">
    <text evidence="13">The sequence shown here is derived from an EMBL/GenBank/DDBJ whole genome shotgun (WGS) entry which is preliminary data.</text>
</comment>
<feature type="domain" description="T2SS protein K second SAM-like" evidence="11">
    <location>
        <begin position="213"/>
        <end position="265"/>
    </location>
</feature>
<evidence type="ECO:0000256" key="7">
    <source>
        <dbReference type="ARBA" id="ARBA00022927"/>
    </source>
</evidence>
<dbReference type="SUPFAM" id="SSF158544">
    <property type="entry name" value="GspK insert domain-like"/>
    <property type="match status" value="1"/>
</dbReference>
<dbReference type="GO" id="GO:0009306">
    <property type="term" value="P:protein secretion"/>
    <property type="evidence" value="ECO:0007669"/>
    <property type="project" value="InterPro"/>
</dbReference>
<dbReference type="RefSeq" id="WP_120401702.1">
    <property type="nucleotide sequence ID" value="NZ_RAXV01000006.1"/>
</dbReference>
<evidence type="ECO:0000256" key="2">
    <source>
        <dbReference type="ARBA" id="ARBA00007246"/>
    </source>
</evidence>
<dbReference type="InterPro" id="IPR038072">
    <property type="entry name" value="GspK_central_sf"/>
</dbReference>
<dbReference type="PANTHER" id="PTHR38831">
    <property type="entry name" value="TYPE II SECRETION SYSTEM PROTEIN K"/>
    <property type="match status" value="1"/>
</dbReference>
<dbReference type="InterPro" id="IPR045584">
    <property type="entry name" value="Pilin-like"/>
</dbReference>
<organism evidence="13 14">
    <name type="scientific">Acinetobacter tianfuensis</name>
    <dbReference type="NCBI Taxonomy" id="2419603"/>
    <lineage>
        <taxon>Bacteria</taxon>
        <taxon>Pseudomonadati</taxon>
        <taxon>Pseudomonadota</taxon>
        <taxon>Gammaproteobacteria</taxon>
        <taxon>Moraxellales</taxon>
        <taxon>Moraxellaceae</taxon>
        <taxon>Acinetobacter</taxon>
    </lineage>
</organism>
<comment type="subcellular location">
    <subcellularLocation>
        <location evidence="1 10">Cell inner membrane</location>
    </subcellularLocation>
</comment>
<keyword evidence="4 10" id="KW-1003">Cell membrane</keyword>
<evidence type="ECO:0000256" key="9">
    <source>
        <dbReference type="ARBA" id="ARBA00023136"/>
    </source>
</evidence>
<keyword evidence="6" id="KW-0812">Transmembrane</keyword>
<evidence type="ECO:0000256" key="3">
    <source>
        <dbReference type="ARBA" id="ARBA00022448"/>
    </source>
</evidence>
<reference evidence="13 14" key="1">
    <citation type="submission" date="2018-09" db="EMBL/GenBank/DDBJ databases">
        <title>The draft genome of Acinetobacter spp. strains.</title>
        <authorList>
            <person name="Qin J."/>
            <person name="Feng Y."/>
            <person name="Zong Z."/>
        </authorList>
    </citation>
    <scope>NUCLEOTIDE SEQUENCE [LARGE SCALE GENOMIC DNA]</scope>
    <source>
        <strain evidence="13 14">WCHAc060012</strain>
    </source>
</reference>
<evidence type="ECO:0000256" key="4">
    <source>
        <dbReference type="ARBA" id="ARBA00022475"/>
    </source>
</evidence>
<dbReference type="OrthoDB" id="5293133at2"/>
<dbReference type="GO" id="GO:0005886">
    <property type="term" value="C:plasma membrane"/>
    <property type="evidence" value="ECO:0007669"/>
    <property type="project" value="UniProtKB-SubCell"/>
</dbReference>
<accession>A0A3A8EX60</accession>
<evidence type="ECO:0000256" key="10">
    <source>
        <dbReference type="PIRNR" id="PIRNR002786"/>
    </source>
</evidence>
<dbReference type="InterPro" id="IPR005628">
    <property type="entry name" value="GspK"/>
</dbReference>
<protein>
    <recommendedName>
        <fullName evidence="10">Type II secretion system protein K</fullName>
    </recommendedName>
</protein>
<dbReference type="PIRSF" id="PIRSF002786">
    <property type="entry name" value="XcpX"/>
    <property type="match status" value="1"/>
</dbReference>
<evidence type="ECO:0000313" key="13">
    <source>
        <dbReference type="EMBL" id="RKG33043.1"/>
    </source>
</evidence>
<dbReference type="InterPro" id="IPR049031">
    <property type="entry name" value="T2SSK_SAM-like_1st"/>
</dbReference>
<dbReference type="Pfam" id="PF21687">
    <property type="entry name" value="T2SSK_1st"/>
    <property type="match status" value="1"/>
</dbReference>
<evidence type="ECO:0000256" key="8">
    <source>
        <dbReference type="ARBA" id="ARBA00022989"/>
    </source>
</evidence>
<evidence type="ECO:0000256" key="1">
    <source>
        <dbReference type="ARBA" id="ARBA00004533"/>
    </source>
</evidence>
<dbReference type="EMBL" id="RAXV01000006">
    <property type="protein sequence ID" value="RKG33043.1"/>
    <property type="molecule type" value="Genomic_DNA"/>
</dbReference>
<dbReference type="PANTHER" id="PTHR38831:SF1">
    <property type="entry name" value="TYPE II SECRETION SYSTEM PROTEIN K-RELATED"/>
    <property type="match status" value="1"/>
</dbReference>
<keyword evidence="3 10" id="KW-0813">Transport</keyword>
<evidence type="ECO:0000259" key="11">
    <source>
        <dbReference type="Pfam" id="PF03934"/>
    </source>
</evidence>
<keyword evidence="8" id="KW-1133">Transmembrane helix</keyword>
<gene>
    <name evidence="13" type="ORF">D7V32_04405</name>
</gene>
<keyword evidence="7" id="KW-0653">Protein transport</keyword>
<dbReference type="Proteomes" id="UP000282388">
    <property type="component" value="Unassembled WGS sequence"/>
</dbReference>
<keyword evidence="14" id="KW-1185">Reference proteome</keyword>
<evidence type="ECO:0000259" key="12">
    <source>
        <dbReference type="Pfam" id="PF21687"/>
    </source>
</evidence>